<gene>
    <name evidence="9" type="ORF">FNF27_03960</name>
    <name evidence="7" type="ORF">FNF28_06163</name>
    <name evidence="6" type="ORF">FNF29_01537</name>
    <name evidence="8" type="ORF">FNF31_02685</name>
</gene>
<evidence type="ECO:0000313" key="10">
    <source>
        <dbReference type="Proteomes" id="UP000322899"/>
    </source>
</evidence>
<keyword evidence="3" id="KW-0175">Coiled coil</keyword>
<dbReference type="AlphaFoldDB" id="A0A5A8E9W7"/>
<dbReference type="Proteomes" id="UP000325113">
    <property type="component" value="Unassembled WGS sequence"/>
</dbReference>
<dbReference type="InterPro" id="IPR036028">
    <property type="entry name" value="SH3-like_dom_sf"/>
</dbReference>
<dbReference type="Proteomes" id="UP000323011">
    <property type="component" value="Unassembled WGS sequence"/>
</dbReference>
<name>A0A5A8E9W7_CAFRO</name>
<feature type="domain" description="SH3" evidence="5">
    <location>
        <begin position="2"/>
        <end position="69"/>
    </location>
</feature>
<dbReference type="OMA" id="MKNEVYF"/>
<dbReference type="SMART" id="SM00326">
    <property type="entry name" value="SH3"/>
    <property type="match status" value="1"/>
</dbReference>
<dbReference type="Gene3D" id="2.30.30.40">
    <property type="entry name" value="SH3 Domains"/>
    <property type="match status" value="1"/>
</dbReference>
<evidence type="ECO:0000313" key="13">
    <source>
        <dbReference type="Proteomes" id="UP000325113"/>
    </source>
</evidence>
<sequence>MEANRLYRAEFEFVAEEDGEVSVSQGQLVVALPREAQADPDDGWALVETVQEPRQTGFVPIGYLSLVESPTAGAHPGRGAEDAAGPSAPGPAAASEAEDAADGGATGYAQPAMSPPQWRGPSASSASASPERSGSRTHGSAAAGTPPPARHSGDEFALTRVPDDGSGPPSGLASAAAATAAMKSEEFAHLFEAHDQWFRQALSRRQNTFTALSSSVGDLNRKLTDGEARAKSLAERLGKLEAIVEQERKRWTDQLEKEREALGDAAGLVD</sequence>
<dbReference type="EMBL" id="VLTN01000006">
    <property type="protein sequence ID" value="KAA0155620.1"/>
    <property type="molecule type" value="Genomic_DNA"/>
</dbReference>
<comment type="caution">
    <text evidence="9">The sequence shown here is derived from an EMBL/GenBank/DDBJ whole genome shotgun (WGS) entry which is preliminary data.</text>
</comment>
<feature type="region of interest" description="Disordered" evidence="4">
    <location>
        <begin position="70"/>
        <end position="177"/>
    </location>
</feature>
<evidence type="ECO:0000313" key="11">
    <source>
        <dbReference type="Proteomes" id="UP000323011"/>
    </source>
</evidence>
<dbReference type="SUPFAM" id="SSF50044">
    <property type="entry name" value="SH3-domain"/>
    <property type="match status" value="1"/>
</dbReference>
<evidence type="ECO:0000259" key="5">
    <source>
        <dbReference type="PROSITE" id="PS50002"/>
    </source>
</evidence>
<feature type="compositionally biased region" description="Low complexity" evidence="4">
    <location>
        <begin position="82"/>
        <end position="95"/>
    </location>
</feature>
<feature type="compositionally biased region" description="Low complexity" evidence="4">
    <location>
        <begin position="119"/>
        <end position="132"/>
    </location>
</feature>
<evidence type="ECO:0000256" key="2">
    <source>
        <dbReference type="PROSITE-ProRule" id="PRU00192"/>
    </source>
</evidence>
<dbReference type="EMBL" id="VLTM01000020">
    <property type="protein sequence ID" value="KAA0163830.1"/>
    <property type="molecule type" value="Genomic_DNA"/>
</dbReference>
<evidence type="ECO:0000256" key="1">
    <source>
        <dbReference type="ARBA" id="ARBA00022443"/>
    </source>
</evidence>
<accession>A0A5A8E9W7</accession>
<evidence type="ECO:0000256" key="4">
    <source>
        <dbReference type="SAM" id="MobiDB-lite"/>
    </source>
</evidence>
<keyword evidence="11" id="KW-1185">Reference proteome</keyword>
<evidence type="ECO:0000313" key="6">
    <source>
        <dbReference type="EMBL" id="KAA0155620.1"/>
    </source>
</evidence>
<dbReference type="Proteomes" id="UP000322899">
    <property type="component" value="Unassembled WGS sequence"/>
</dbReference>
<evidence type="ECO:0000313" key="9">
    <source>
        <dbReference type="EMBL" id="KAA0174585.1"/>
    </source>
</evidence>
<dbReference type="Proteomes" id="UP000324907">
    <property type="component" value="Unassembled WGS sequence"/>
</dbReference>
<evidence type="ECO:0000313" key="8">
    <source>
        <dbReference type="EMBL" id="KAA0163830.1"/>
    </source>
</evidence>
<dbReference type="InterPro" id="IPR001452">
    <property type="entry name" value="SH3_domain"/>
</dbReference>
<evidence type="ECO:0000313" key="12">
    <source>
        <dbReference type="Proteomes" id="UP000324907"/>
    </source>
</evidence>
<dbReference type="EMBL" id="VLTO01000021">
    <property type="protein sequence ID" value="KAA0174585.1"/>
    <property type="molecule type" value="Genomic_DNA"/>
</dbReference>
<dbReference type="PROSITE" id="PS50002">
    <property type="entry name" value="SH3"/>
    <property type="match status" value="1"/>
</dbReference>
<dbReference type="OrthoDB" id="191061at2759"/>
<dbReference type="EMBL" id="VLTL01000145">
    <property type="protein sequence ID" value="KAA0158542.1"/>
    <property type="molecule type" value="Genomic_DNA"/>
</dbReference>
<feature type="compositionally biased region" description="Low complexity" evidence="4">
    <location>
        <begin position="164"/>
        <end position="177"/>
    </location>
</feature>
<reference evidence="10 11" key="1">
    <citation type="submission" date="2019-07" db="EMBL/GenBank/DDBJ databases">
        <title>Genomes of Cafeteria roenbergensis.</title>
        <authorList>
            <person name="Fischer M.G."/>
            <person name="Hackl T."/>
            <person name="Roman M."/>
        </authorList>
    </citation>
    <scope>NUCLEOTIDE SEQUENCE [LARGE SCALE GENOMIC DNA]</scope>
    <source>
        <strain evidence="6 11">BVI</strain>
        <strain evidence="8 13">Cflag</strain>
        <strain evidence="9 10">E4-10P</strain>
        <strain evidence="7 12">RCC970-E3</strain>
    </source>
</reference>
<organism evidence="9 10">
    <name type="scientific">Cafeteria roenbergensis</name>
    <name type="common">Marine flagellate</name>
    <dbReference type="NCBI Taxonomy" id="33653"/>
    <lineage>
        <taxon>Eukaryota</taxon>
        <taxon>Sar</taxon>
        <taxon>Stramenopiles</taxon>
        <taxon>Bigyra</taxon>
        <taxon>Opalozoa</taxon>
        <taxon>Bicosoecida</taxon>
        <taxon>Cafeteriaceae</taxon>
        <taxon>Cafeteria</taxon>
    </lineage>
</organism>
<protein>
    <recommendedName>
        <fullName evidence="5">SH3 domain-containing protein</fullName>
    </recommendedName>
</protein>
<keyword evidence="1 2" id="KW-0728">SH3 domain</keyword>
<evidence type="ECO:0000313" key="7">
    <source>
        <dbReference type="EMBL" id="KAA0158542.1"/>
    </source>
</evidence>
<proteinExistence type="predicted"/>
<feature type="coiled-coil region" evidence="3">
    <location>
        <begin position="230"/>
        <end position="261"/>
    </location>
</feature>
<evidence type="ECO:0000256" key="3">
    <source>
        <dbReference type="SAM" id="Coils"/>
    </source>
</evidence>